<reference evidence="2 3" key="1">
    <citation type="submission" date="2023-07" db="EMBL/GenBank/DDBJ databases">
        <authorList>
            <person name="Lian W.-H."/>
        </authorList>
    </citation>
    <scope>NUCLEOTIDE SEQUENCE [LARGE SCALE GENOMIC DNA]</scope>
    <source>
        <strain evidence="2 3">SYSU DXS3180</strain>
    </source>
</reference>
<feature type="transmembrane region" description="Helical" evidence="1">
    <location>
        <begin position="46"/>
        <end position="68"/>
    </location>
</feature>
<evidence type="ECO:0000256" key="1">
    <source>
        <dbReference type="SAM" id="Phobius"/>
    </source>
</evidence>
<sequence length="157" mass="18085">MKKLLNFVTLMLLLLVTGVFWGTWFTLTRSIEEFSISEFIHIGKVIIANVAWPMRILMPSCILFLFLATMSHHQKKSPGFYLSLFSLLLMIATLLITLIVLVPIDNQIKSWIADNPPADWQNIRNRWQFYHQVRTITSVASFGFFTVSFLSASKKSI</sequence>
<name>A0ABV3ZFM7_9BACT</name>
<dbReference type="EMBL" id="JAULBC010000004">
    <property type="protein sequence ID" value="MEX6688686.1"/>
    <property type="molecule type" value="Genomic_DNA"/>
</dbReference>
<evidence type="ECO:0000313" key="3">
    <source>
        <dbReference type="Proteomes" id="UP001560573"/>
    </source>
</evidence>
<gene>
    <name evidence="2" type="ORF">QTN47_14320</name>
</gene>
<dbReference type="Proteomes" id="UP001560573">
    <property type="component" value="Unassembled WGS sequence"/>
</dbReference>
<keyword evidence="1" id="KW-0812">Transmembrane</keyword>
<organism evidence="2 3">
    <name type="scientific">Danxiaibacter flavus</name>
    <dbReference type="NCBI Taxonomy" id="3049108"/>
    <lineage>
        <taxon>Bacteria</taxon>
        <taxon>Pseudomonadati</taxon>
        <taxon>Bacteroidota</taxon>
        <taxon>Chitinophagia</taxon>
        <taxon>Chitinophagales</taxon>
        <taxon>Chitinophagaceae</taxon>
        <taxon>Danxiaibacter</taxon>
    </lineage>
</organism>
<keyword evidence="3" id="KW-1185">Reference proteome</keyword>
<comment type="caution">
    <text evidence="2">The sequence shown here is derived from an EMBL/GenBank/DDBJ whole genome shotgun (WGS) entry which is preliminary data.</text>
</comment>
<dbReference type="Pfam" id="PF08592">
    <property type="entry name" value="Anthrone_oxy"/>
    <property type="match status" value="1"/>
</dbReference>
<keyword evidence="1" id="KW-0472">Membrane</keyword>
<feature type="transmembrane region" description="Helical" evidence="1">
    <location>
        <begin position="80"/>
        <end position="104"/>
    </location>
</feature>
<dbReference type="RefSeq" id="WP_369330095.1">
    <property type="nucleotide sequence ID" value="NZ_JAULBC010000004.1"/>
</dbReference>
<keyword evidence="1" id="KW-1133">Transmembrane helix</keyword>
<feature type="transmembrane region" description="Helical" evidence="1">
    <location>
        <begin position="7"/>
        <end position="26"/>
    </location>
</feature>
<dbReference type="InterPro" id="IPR013901">
    <property type="entry name" value="Anthrone_oxy"/>
</dbReference>
<protein>
    <submittedName>
        <fullName evidence="2">DUF1772 domain-containing protein</fullName>
    </submittedName>
</protein>
<accession>A0ABV3ZFM7</accession>
<proteinExistence type="predicted"/>
<feature type="transmembrane region" description="Helical" evidence="1">
    <location>
        <begin position="133"/>
        <end position="152"/>
    </location>
</feature>
<evidence type="ECO:0000313" key="2">
    <source>
        <dbReference type="EMBL" id="MEX6688686.1"/>
    </source>
</evidence>